<dbReference type="NCBIfam" id="NF033543">
    <property type="entry name" value="transpos_IS256"/>
    <property type="match status" value="1"/>
</dbReference>
<comment type="caution">
    <text evidence="7">The sequence shown here is derived from an EMBL/GenBank/DDBJ whole genome shotgun (WGS) entry which is preliminary data.</text>
</comment>
<organism evidence="7 8">
    <name type="scientific">Streptococcus anginosus</name>
    <dbReference type="NCBI Taxonomy" id="1328"/>
    <lineage>
        <taxon>Bacteria</taxon>
        <taxon>Bacillati</taxon>
        <taxon>Bacillota</taxon>
        <taxon>Bacilli</taxon>
        <taxon>Lactobacillales</taxon>
        <taxon>Streptococcaceae</taxon>
        <taxon>Streptococcus</taxon>
        <taxon>Streptococcus anginosus group</taxon>
    </lineage>
</organism>
<dbReference type="GO" id="GO:0004803">
    <property type="term" value="F:transposase activity"/>
    <property type="evidence" value="ECO:0007669"/>
    <property type="project" value="UniProtKB-UniRule"/>
</dbReference>
<proteinExistence type="inferred from homology"/>
<feature type="non-terminal residue" evidence="7">
    <location>
        <position position="194"/>
    </location>
</feature>
<evidence type="ECO:0000256" key="4">
    <source>
        <dbReference type="ARBA" id="ARBA00023125"/>
    </source>
</evidence>
<dbReference type="PANTHER" id="PTHR33217">
    <property type="entry name" value="TRANSPOSASE FOR INSERTION SEQUENCE ELEMENT IS1081"/>
    <property type="match status" value="1"/>
</dbReference>
<keyword evidence="6" id="KW-0814">Transposable element</keyword>
<keyword evidence="4 6" id="KW-0238">DNA-binding</keyword>
<protein>
    <recommendedName>
        <fullName evidence="6">Mutator family transposase</fullName>
    </recommendedName>
</protein>
<name>A0AAW5TKE1_STRAP</name>
<comment type="function">
    <text evidence="1 6">Required for the transposition of the insertion element.</text>
</comment>
<evidence type="ECO:0000256" key="5">
    <source>
        <dbReference type="ARBA" id="ARBA00023172"/>
    </source>
</evidence>
<sequence length="194" mass="21569">VSPETISATTDAVLDEVLTWQNRQLDEFYPVIFLDAIRIKVRDGGRVVGKSAYMAIGVNMDGVKHVLGLWIAREEGASFWASVCAQLANRGVKDVFIVCCDGLKGLPQAVEATWPDSMVQTCIVHLIRAANRWVNYQDRKAVSAALRAVYTAPSEEAARCALEEFAVSDLGLKYPQSVKVWRDAWERFTPFLGF</sequence>
<dbReference type="Proteomes" id="UP001208853">
    <property type="component" value="Unassembled WGS sequence"/>
</dbReference>
<evidence type="ECO:0000313" key="7">
    <source>
        <dbReference type="EMBL" id="MCW1073463.1"/>
    </source>
</evidence>
<dbReference type="PROSITE" id="PS01007">
    <property type="entry name" value="TRANSPOSASE_MUTATOR"/>
    <property type="match status" value="1"/>
</dbReference>
<gene>
    <name evidence="7" type="ORF">OJ930_10825</name>
</gene>
<dbReference type="AlphaFoldDB" id="A0AAW5TKE1"/>
<dbReference type="InterPro" id="IPR001207">
    <property type="entry name" value="Transposase_mutator"/>
</dbReference>
<evidence type="ECO:0000256" key="1">
    <source>
        <dbReference type="ARBA" id="ARBA00002190"/>
    </source>
</evidence>
<evidence type="ECO:0000256" key="2">
    <source>
        <dbReference type="ARBA" id="ARBA00010961"/>
    </source>
</evidence>
<reference evidence="7" key="1">
    <citation type="submission" date="2022-10" db="EMBL/GenBank/DDBJ databases">
        <title>Comparative genomic study of S. anginosus.</title>
        <authorList>
            <person name="Prasad A."/>
            <person name="Ene A."/>
            <person name="Jablonska S."/>
            <person name="Du J."/>
            <person name="Wolfe A.J."/>
            <person name="Putonti C."/>
        </authorList>
    </citation>
    <scope>NUCLEOTIDE SEQUENCE</scope>
    <source>
        <strain evidence="7">UMB6888</strain>
    </source>
</reference>
<accession>A0AAW5TKE1</accession>
<dbReference type="GO" id="GO:0006313">
    <property type="term" value="P:DNA transposition"/>
    <property type="evidence" value="ECO:0007669"/>
    <property type="project" value="UniProtKB-UniRule"/>
</dbReference>
<feature type="non-terminal residue" evidence="7">
    <location>
        <position position="1"/>
    </location>
</feature>
<keyword evidence="3 6" id="KW-0815">Transposition</keyword>
<dbReference type="PANTHER" id="PTHR33217:SF8">
    <property type="entry name" value="MUTATOR FAMILY TRANSPOSASE"/>
    <property type="match status" value="1"/>
</dbReference>
<dbReference type="GO" id="GO:0003677">
    <property type="term" value="F:DNA binding"/>
    <property type="evidence" value="ECO:0007669"/>
    <property type="project" value="UniProtKB-UniRule"/>
</dbReference>
<evidence type="ECO:0000313" key="8">
    <source>
        <dbReference type="Proteomes" id="UP001208853"/>
    </source>
</evidence>
<dbReference type="EMBL" id="JAPAIK010000201">
    <property type="protein sequence ID" value="MCW1073463.1"/>
    <property type="molecule type" value="Genomic_DNA"/>
</dbReference>
<dbReference type="Pfam" id="PF00872">
    <property type="entry name" value="Transposase_mut"/>
    <property type="match status" value="1"/>
</dbReference>
<comment type="similarity">
    <text evidence="2 6">Belongs to the transposase mutator family.</text>
</comment>
<evidence type="ECO:0000256" key="6">
    <source>
        <dbReference type="RuleBase" id="RU365089"/>
    </source>
</evidence>
<keyword evidence="5 6" id="KW-0233">DNA recombination</keyword>
<evidence type="ECO:0000256" key="3">
    <source>
        <dbReference type="ARBA" id="ARBA00022578"/>
    </source>
</evidence>